<dbReference type="InterPro" id="IPR016024">
    <property type="entry name" value="ARM-type_fold"/>
</dbReference>
<comment type="caution">
    <text evidence="2">The sequence shown here is derived from an EMBL/GenBank/DDBJ whole genome shotgun (WGS) entry which is preliminary data.</text>
</comment>
<organism evidence="2 3">
    <name type="scientific">Cyclotella atomus</name>
    <dbReference type="NCBI Taxonomy" id="382360"/>
    <lineage>
        <taxon>Eukaryota</taxon>
        <taxon>Sar</taxon>
        <taxon>Stramenopiles</taxon>
        <taxon>Ochrophyta</taxon>
        <taxon>Bacillariophyta</taxon>
        <taxon>Coscinodiscophyceae</taxon>
        <taxon>Thalassiosirophycidae</taxon>
        <taxon>Stephanodiscales</taxon>
        <taxon>Stephanodiscaceae</taxon>
        <taxon>Cyclotella</taxon>
    </lineage>
</organism>
<sequence length="313" mass="34681">MLLLGVIIAASLILLFVTRAAKSSNEAVDLPCILDFFKRASSDQSPDERMSNLPMAIRYLNSLAAMHGNKQMRLQAAVFALKSYRDDDRVVLLALTQLSLLVNNYTDTSIQNLLQQDQHVVIKTIQSSLSRAKLVDEPPEKDERLSSEIQRRGCLLLGGCAENIEAAAHIIGSGGMNAIIDALQWYRFHAGVSKWGLWAVFHLCYDRPEYQSSFVEKNGIQTVCQCIKNNNCVDVTRHGIAILFDAMRNNTESSAQAKVIAFQEGLNDLLLECMDEYHDDAEICMMCQQILGGAATYAPVNDNGCQLESDISS</sequence>
<keyword evidence="3" id="KW-1185">Reference proteome</keyword>
<feature type="chain" id="PRO_5044798163" evidence="1">
    <location>
        <begin position="21"/>
        <end position="313"/>
    </location>
</feature>
<dbReference type="SUPFAM" id="SSF48371">
    <property type="entry name" value="ARM repeat"/>
    <property type="match status" value="1"/>
</dbReference>
<dbReference type="AlphaFoldDB" id="A0ABD3NH24"/>
<proteinExistence type="predicted"/>
<name>A0ABD3NH24_9STRA</name>
<dbReference type="EMBL" id="JALLPJ020001164">
    <property type="protein sequence ID" value="KAL3775183.1"/>
    <property type="molecule type" value="Genomic_DNA"/>
</dbReference>
<dbReference type="InterPro" id="IPR011989">
    <property type="entry name" value="ARM-like"/>
</dbReference>
<dbReference type="Proteomes" id="UP001530400">
    <property type="component" value="Unassembled WGS sequence"/>
</dbReference>
<reference evidence="2 3" key="1">
    <citation type="submission" date="2024-10" db="EMBL/GenBank/DDBJ databases">
        <title>Updated reference genomes for cyclostephanoid diatoms.</title>
        <authorList>
            <person name="Roberts W.R."/>
            <person name="Alverson A.J."/>
        </authorList>
    </citation>
    <scope>NUCLEOTIDE SEQUENCE [LARGE SCALE GENOMIC DNA]</scope>
    <source>
        <strain evidence="2 3">AJA010-31</strain>
    </source>
</reference>
<evidence type="ECO:0000256" key="1">
    <source>
        <dbReference type="SAM" id="SignalP"/>
    </source>
</evidence>
<feature type="signal peptide" evidence="1">
    <location>
        <begin position="1"/>
        <end position="20"/>
    </location>
</feature>
<evidence type="ECO:0000313" key="2">
    <source>
        <dbReference type="EMBL" id="KAL3775183.1"/>
    </source>
</evidence>
<protein>
    <submittedName>
        <fullName evidence="2">Uncharacterized protein</fullName>
    </submittedName>
</protein>
<accession>A0ABD3NH24</accession>
<evidence type="ECO:0000313" key="3">
    <source>
        <dbReference type="Proteomes" id="UP001530400"/>
    </source>
</evidence>
<dbReference type="Gene3D" id="1.25.10.10">
    <property type="entry name" value="Leucine-rich Repeat Variant"/>
    <property type="match status" value="1"/>
</dbReference>
<keyword evidence="1" id="KW-0732">Signal</keyword>
<gene>
    <name evidence="2" type="ORF">ACHAWO_003799</name>
</gene>